<evidence type="ECO:0000313" key="1">
    <source>
        <dbReference type="EMBL" id="JAH44920.1"/>
    </source>
</evidence>
<proteinExistence type="predicted"/>
<dbReference type="EMBL" id="GBXM01063657">
    <property type="protein sequence ID" value="JAH44920.1"/>
    <property type="molecule type" value="Transcribed_RNA"/>
</dbReference>
<accession>A0A0E9SWA2</accession>
<reference evidence="1" key="2">
    <citation type="journal article" date="2015" name="Fish Shellfish Immunol.">
        <title>Early steps in the European eel (Anguilla anguilla)-Vibrio vulnificus interaction in the gills: Role of the RtxA13 toxin.</title>
        <authorList>
            <person name="Callol A."/>
            <person name="Pajuelo D."/>
            <person name="Ebbesson L."/>
            <person name="Teles M."/>
            <person name="MacKenzie S."/>
            <person name="Amaro C."/>
        </authorList>
    </citation>
    <scope>NUCLEOTIDE SEQUENCE</scope>
</reference>
<protein>
    <submittedName>
        <fullName evidence="1">Uncharacterized protein</fullName>
    </submittedName>
</protein>
<reference evidence="1" key="1">
    <citation type="submission" date="2014-11" db="EMBL/GenBank/DDBJ databases">
        <authorList>
            <person name="Amaro Gonzalez C."/>
        </authorList>
    </citation>
    <scope>NUCLEOTIDE SEQUENCE</scope>
</reference>
<sequence>MFNFKMLQVQGAIK</sequence>
<name>A0A0E9SWA2_ANGAN</name>
<organism evidence="1">
    <name type="scientific">Anguilla anguilla</name>
    <name type="common">European freshwater eel</name>
    <name type="synonym">Muraena anguilla</name>
    <dbReference type="NCBI Taxonomy" id="7936"/>
    <lineage>
        <taxon>Eukaryota</taxon>
        <taxon>Metazoa</taxon>
        <taxon>Chordata</taxon>
        <taxon>Craniata</taxon>
        <taxon>Vertebrata</taxon>
        <taxon>Euteleostomi</taxon>
        <taxon>Actinopterygii</taxon>
        <taxon>Neopterygii</taxon>
        <taxon>Teleostei</taxon>
        <taxon>Anguilliformes</taxon>
        <taxon>Anguillidae</taxon>
        <taxon>Anguilla</taxon>
    </lineage>
</organism>